<keyword evidence="9" id="KW-1185">Reference proteome</keyword>
<dbReference type="InterPro" id="IPR037459">
    <property type="entry name" value="RhgT-like"/>
</dbReference>
<organism evidence="8 9">
    <name type="scientific">Luteolibacter soli</name>
    <dbReference type="NCBI Taxonomy" id="3135280"/>
    <lineage>
        <taxon>Bacteria</taxon>
        <taxon>Pseudomonadati</taxon>
        <taxon>Verrucomicrobiota</taxon>
        <taxon>Verrucomicrobiia</taxon>
        <taxon>Verrucomicrobiales</taxon>
        <taxon>Verrucomicrobiaceae</taxon>
        <taxon>Luteolibacter</taxon>
    </lineage>
</organism>
<proteinExistence type="inferred from homology"/>
<keyword evidence="3 5" id="KW-0063">Aspartyl esterase</keyword>
<feature type="domain" description="SGNH hydrolase-type esterase" evidence="7">
    <location>
        <begin position="35"/>
        <end position="216"/>
    </location>
</feature>
<evidence type="ECO:0000256" key="4">
    <source>
        <dbReference type="PROSITE-ProRule" id="PRU10040"/>
    </source>
</evidence>
<dbReference type="Gene3D" id="3.40.50.1110">
    <property type="entry name" value="SGNH hydrolase"/>
    <property type="match status" value="1"/>
</dbReference>
<name>A0ABU9AQI5_9BACT</name>
<evidence type="ECO:0000259" key="6">
    <source>
        <dbReference type="Pfam" id="PF01095"/>
    </source>
</evidence>
<dbReference type="CDD" id="cd01821">
    <property type="entry name" value="Rhamnogalacturan_acetylesterase_like"/>
    <property type="match status" value="1"/>
</dbReference>
<dbReference type="InterPro" id="IPR012334">
    <property type="entry name" value="Pectin_lyas_fold"/>
</dbReference>
<comment type="catalytic activity">
    <reaction evidence="5">
        <text>[(1-&gt;4)-alpha-D-galacturonosyl methyl ester](n) + n H2O = [(1-&gt;4)-alpha-D-galacturonosyl](n) + n methanol + n H(+)</text>
        <dbReference type="Rhea" id="RHEA:22380"/>
        <dbReference type="Rhea" id="RHEA-COMP:14570"/>
        <dbReference type="Rhea" id="RHEA-COMP:14573"/>
        <dbReference type="ChEBI" id="CHEBI:15377"/>
        <dbReference type="ChEBI" id="CHEBI:15378"/>
        <dbReference type="ChEBI" id="CHEBI:17790"/>
        <dbReference type="ChEBI" id="CHEBI:140522"/>
        <dbReference type="ChEBI" id="CHEBI:140523"/>
        <dbReference type="EC" id="3.1.1.11"/>
    </reaction>
</comment>
<dbReference type="InterPro" id="IPR013830">
    <property type="entry name" value="SGNH_hydro"/>
</dbReference>
<dbReference type="SUPFAM" id="SSF52266">
    <property type="entry name" value="SGNH hydrolase"/>
    <property type="match status" value="1"/>
</dbReference>
<dbReference type="Gene3D" id="2.160.20.10">
    <property type="entry name" value="Single-stranded right-handed beta-helix, Pectin lyase-like"/>
    <property type="match status" value="1"/>
</dbReference>
<evidence type="ECO:0000313" key="9">
    <source>
        <dbReference type="Proteomes" id="UP001371305"/>
    </source>
</evidence>
<feature type="active site" evidence="4">
    <location>
        <position position="411"/>
    </location>
</feature>
<feature type="signal peptide" evidence="5">
    <location>
        <begin position="1"/>
        <end position="22"/>
    </location>
</feature>
<keyword evidence="5" id="KW-0732">Signal</keyword>
<comment type="pathway">
    <text evidence="5">Glycan metabolism; pectin degradation; 2-dehydro-3-deoxy-D-gluconate from pectin: step 1/5.</text>
</comment>
<feature type="domain" description="Pectinesterase catalytic" evidence="6">
    <location>
        <begin position="255"/>
        <end position="541"/>
    </location>
</feature>
<keyword evidence="2 5" id="KW-0378">Hydrolase</keyword>
<reference evidence="8 9" key="1">
    <citation type="submission" date="2024-04" db="EMBL/GenBank/DDBJ databases">
        <title>Luteolibacter sp. isolated from soil.</title>
        <authorList>
            <person name="An J."/>
        </authorList>
    </citation>
    <scope>NUCLEOTIDE SEQUENCE [LARGE SCALE GENOMIC DNA]</scope>
    <source>
        <strain evidence="8 9">Y139</strain>
    </source>
</reference>
<dbReference type="PANTHER" id="PTHR31321">
    <property type="entry name" value="ACYL-COA THIOESTER HYDROLASE YBHC-RELATED"/>
    <property type="match status" value="1"/>
</dbReference>
<evidence type="ECO:0000256" key="2">
    <source>
        <dbReference type="ARBA" id="ARBA00022801"/>
    </source>
</evidence>
<dbReference type="Pfam" id="PF13472">
    <property type="entry name" value="Lipase_GDSL_2"/>
    <property type="match status" value="1"/>
</dbReference>
<gene>
    <name evidence="8" type="ORF">WKV53_05010</name>
</gene>
<comment type="caution">
    <text evidence="8">The sequence shown here is derived from an EMBL/GenBank/DDBJ whole genome shotgun (WGS) entry which is preliminary data.</text>
</comment>
<evidence type="ECO:0000256" key="3">
    <source>
        <dbReference type="ARBA" id="ARBA00023085"/>
    </source>
</evidence>
<dbReference type="PANTHER" id="PTHR31321:SF57">
    <property type="entry name" value="PECTINESTERASE 53-RELATED"/>
    <property type="match status" value="1"/>
</dbReference>
<accession>A0ABU9AQI5</accession>
<dbReference type="PROSITE" id="PS00503">
    <property type="entry name" value="PECTINESTERASE_2"/>
    <property type="match status" value="1"/>
</dbReference>
<dbReference type="RefSeq" id="WP_341403254.1">
    <property type="nucleotide sequence ID" value="NZ_JBBUKT010000001.1"/>
</dbReference>
<sequence length="546" mass="59529">MKRLIYLLFASGWLVIPAVAAAEDGHVGKIRIVLVGDSTVTDNAGWGLGFKQFLADGAECLNTAQGGRSSKSFRDEGRWTKSLELKGDYYLIQFGHNNEPGKPGRSTDMPTYIKDMSDYVDEARAAGAKPVLVTPLTRRQWDREHPGKIKSSLEPYAAEVRKIAEEKHVPLVDLHARSIEFCESLGKEGCLEFSPLKQAPEGKTDYDGTHLNAKGYVLFGKLVEDELKKAVPDLAPVLRDAPANTAPVATEARYDAIVSADGSGTCTTVQEAINKASPNASAEKPWVILVKPGTYREIVQIQREKRHVKLVGEDAGTTKITYDLHARMPGVDGKELGTFRTPTATIDADDFTVEKITFENSAGPVGQALAVSVSGDRVAFRDCIFLGHQDTVFLNRGRQYFQNCTIAGTVDFIFGGATAFFDHCTLECVNDGYITAASTPADAPFGFVFSHCSIRTAKPGIKVYLGRPWRPDASSIFMDTVMPEGIRPEGWHNWGRTENEQTARYSEVNSTGPGAASDSRVKWARPLDPAQAAELTPSRVLGGWAP</sequence>
<evidence type="ECO:0000313" key="8">
    <source>
        <dbReference type="EMBL" id="MEK7949838.1"/>
    </source>
</evidence>
<dbReference type="InterPro" id="IPR036514">
    <property type="entry name" value="SGNH_hydro_sf"/>
</dbReference>
<dbReference type="EC" id="3.1.1.11" evidence="5"/>
<dbReference type="Pfam" id="PF01095">
    <property type="entry name" value="Pectinesterase"/>
    <property type="match status" value="1"/>
</dbReference>
<feature type="chain" id="PRO_5045011978" description="Pectinesterase" evidence="5">
    <location>
        <begin position="23"/>
        <end position="546"/>
    </location>
</feature>
<dbReference type="InterPro" id="IPR011050">
    <property type="entry name" value="Pectin_lyase_fold/virulence"/>
</dbReference>
<protein>
    <recommendedName>
        <fullName evidence="5">Pectinesterase</fullName>
        <ecNumber evidence="5">3.1.1.11</ecNumber>
    </recommendedName>
</protein>
<evidence type="ECO:0000259" key="7">
    <source>
        <dbReference type="Pfam" id="PF13472"/>
    </source>
</evidence>
<evidence type="ECO:0000256" key="1">
    <source>
        <dbReference type="ARBA" id="ARBA00008891"/>
    </source>
</evidence>
<dbReference type="InterPro" id="IPR000070">
    <property type="entry name" value="Pectinesterase_cat"/>
</dbReference>
<dbReference type="EMBL" id="JBBUKT010000001">
    <property type="protein sequence ID" value="MEK7949838.1"/>
    <property type="molecule type" value="Genomic_DNA"/>
</dbReference>
<dbReference type="SUPFAM" id="SSF51126">
    <property type="entry name" value="Pectin lyase-like"/>
    <property type="match status" value="1"/>
</dbReference>
<dbReference type="InterPro" id="IPR033131">
    <property type="entry name" value="Pectinesterase_Asp_AS"/>
</dbReference>
<comment type="similarity">
    <text evidence="1">Belongs to the pectinesterase family.</text>
</comment>
<dbReference type="Proteomes" id="UP001371305">
    <property type="component" value="Unassembled WGS sequence"/>
</dbReference>
<evidence type="ECO:0000256" key="5">
    <source>
        <dbReference type="RuleBase" id="RU000589"/>
    </source>
</evidence>